<dbReference type="RefSeq" id="WP_377523957.1">
    <property type="nucleotide sequence ID" value="NZ_JBHTLD010000035.1"/>
</dbReference>
<dbReference type="InterPro" id="IPR021683">
    <property type="entry name" value="DUF3267"/>
</dbReference>
<reference evidence="3" key="1">
    <citation type="journal article" date="2019" name="Int. J. Syst. Evol. Microbiol.">
        <title>The Global Catalogue of Microorganisms (GCM) 10K type strain sequencing project: providing services to taxonomists for standard genome sequencing and annotation.</title>
        <authorList>
            <consortium name="The Broad Institute Genomics Platform"/>
            <consortium name="The Broad Institute Genome Sequencing Center for Infectious Disease"/>
            <person name="Wu L."/>
            <person name="Ma J."/>
        </authorList>
    </citation>
    <scope>NUCLEOTIDE SEQUENCE [LARGE SCALE GENOMIC DNA]</scope>
    <source>
        <strain evidence="3">JCM 31319</strain>
    </source>
</reference>
<accession>A0ABW3SN13</accession>
<sequence length="194" mass="21682">MQEAQYQKQELAVSASEANAQSLLLVAPVLLLYVIPYLLLWPEQFKLHALEGFIKENNVRSLLFPLVMLLVFIAGAVVHELLHGLTWAAFCKQGLRSIKYGMHWKQLSPYCHCKELLPLKAYVLGTVMPGLVLGLIPALVGLLLGQLMLFLFGLCFTLAAASDFLGLWSLRHAKATDLVQDHPEKIGCLIYRKL</sequence>
<proteinExistence type="predicted"/>
<dbReference type="EMBL" id="JBHTLD010000035">
    <property type="protein sequence ID" value="MFD1185755.1"/>
    <property type="molecule type" value="Genomic_DNA"/>
</dbReference>
<feature type="transmembrane region" description="Helical" evidence="1">
    <location>
        <begin position="21"/>
        <end position="42"/>
    </location>
</feature>
<feature type="transmembrane region" description="Helical" evidence="1">
    <location>
        <begin position="62"/>
        <end position="90"/>
    </location>
</feature>
<keyword evidence="3" id="KW-1185">Reference proteome</keyword>
<dbReference type="Proteomes" id="UP001597094">
    <property type="component" value="Unassembled WGS sequence"/>
</dbReference>
<protein>
    <submittedName>
        <fullName evidence="2">DUF3267 domain-containing protein</fullName>
    </submittedName>
</protein>
<evidence type="ECO:0000313" key="2">
    <source>
        <dbReference type="EMBL" id="MFD1185755.1"/>
    </source>
</evidence>
<dbReference type="Pfam" id="PF11667">
    <property type="entry name" value="DUF3267"/>
    <property type="match status" value="1"/>
</dbReference>
<keyword evidence="1" id="KW-0812">Transmembrane</keyword>
<keyword evidence="1" id="KW-1133">Transmembrane helix</keyword>
<feature type="transmembrane region" description="Helical" evidence="1">
    <location>
        <begin position="122"/>
        <end position="144"/>
    </location>
</feature>
<gene>
    <name evidence="2" type="ORF">ACFQ2O_05995</name>
</gene>
<evidence type="ECO:0000256" key="1">
    <source>
        <dbReference type="SAM" id="Phobius"/>
    </source>
</evidence>
<feature type="transmembrane region" description="Helical" evidence="1">
    <location>
        <begin position="150"/>
        <end position="170"/>
    </location>
</feature>
<organism evidence="2 3">
    <name type="scientific">Pontibacter rugosus</name>
    <dbReference type="NCBI Taxonomy" id="1745966"/>
    <lineage>
        <taxon>Bacteria</taxon>
        <taxon>Pseudomonadati</taxon>
        <taxon>Bacteroidota</taxon>
        <taxon>Cytophagia</taxon>
        <taxon>Cytophagales</taxon>
        <taxon>Hymenobacteraceae</taxon>
        <taxon>Pontibacter</taxon>
    </lineage>
</organism>
<evidence type="ECO:0000313" key="3">
    <source>
        <dbReference type="Proteomes" id="UP001597094"/>
    </source>
</evidence>
<name>A0ABW3SN13_9BACT</name>
<comment type="caution">
    <text evidence="2">The sequence shown here is derived from an EMBL/GenBank/DDBJ whole genome shotgun (WGS) entry which is preliminary data.</text>
</comment>
<keyword evidence="1" id="KW-0472">Membrane</keyword>